<evidence type="ECO:0000313" key="2">
    <source>
        <dbReference type="Proteomes" id="UP001167796"/>
    </source>
</evidence>
<protein>
    <submittedName>
        <fullName evidence="1">Uncharacterized protein</fullName>
    </submittedName>
</protein>
<sequence>MTLQEAETQVQSLVASLTPKTITYSSVTLVLSLGGKQEEQVECRIYQSKHGMGTHFHETFKASSISRLLGKIEGELRDVYQPENLEPIELLEVA</sequence>
<accession>A0ABT9ADP1</accession>
<name>A0ABT9ADP1_9BACT</name>
<evidence type="ECO:0000313" key="1">
    <source>
        <dbReference type="EMBL" id="MDO7847668.1"/>
    </source>
</evidence>
<keyword evidence="2" id="KW-1185">Reference proteome</keyword>
<gene>
    <name evidence="1" type="ORF">Q5H92_14965</name>
</gene>
<comment type="caution">
    <text evidence="1">The sequence shown here is derived from an EMBL/GenBank/DDBJ whole genome shotgun (WGS) entry which is preliminary data.</text>
</comment>
<proteinExistence type="predicted"/>
<reference evidence="1" key="1">
    <citation type="submission" date="2023-07" db="EMBL/GenBank/DDBJ databases">
        <authorList>
            <person name="Kim M.K."/>
        </authorList>
    </citation>
    <scope>NUCLEOTIDE SEQUENCE</scope>
    <source>
        <strain evidence="1">M29</strain>
    </source>
</reference>
<dbReference type="EMBL" id="JAUQSX010000007">
    <property type="protein sequence ID" value="MDO7847668.1"/>
    <property type="molecule type" value="Genomic_DNA"/>
</dbReference>
<dbReference type="Proteomes" id="UP001167796">
    <property type="component" value="Unassembled WGS sequence"/>
</dbReference>
<organism evidence="1 2">
    <name type="scientific">Hymenobacter mellowenesis</name>
    <dbReference type="NCBI Taxonomy" id="3063995"/>
    <lineage>
        <taxon>Bacteria</taxon>
        <taxon>Pseudomonadati</taxon>
        <taxon>Bacteroidota</taxon>
        <taxon>Cytophagia</taxon>
        <taxon>Cytophagales</taxon>
        <taxon>Hymenobacteraceae</taxon>
        <taxon>Hymenobacter</taxon>
    </lineage>
</organism>
<dbReference type="RefSeq" id="WP_305012348.1">
    <property type="nucleotide sequence ID" value="NZ_JAUQSX010000007.1"/>
</dbReference>